<comment type="caution">
    <text evidence="9">The sequence shown here is derived from an EMBL/GenBank/DDBJ whole genome shotgun (WGS) entry which is preliminary data.</text>
</comment>
<dbReference type="GO" id="GO:0002953">
    <property type="term" value="F:5'-deoxynucleotidase activity"/>
    <property type="evidence" value="ECO:0007669"/>
    <property type="project" value="UniProtKB-EC"/>
</dbReference>
<organism evidence="9 10">
    <name type="scientific">Candidatus Kaiserbacteria bacterium RIFCSPHIGHO2_02_FULL_59_21</name>
    <dbReference type="NCBI Taxonomy" id="1798500"/>
    <lineage>
        <taxon>Bacteria</taxon>
        <taxon>Candidatus Kaiseribacteriota</taxon>
    </lineage>
</organism>
<dbReference type="GO" id="GO:0046872">
    <property type="term" value="F:metal ion binding"/>
    <property type="evidence" value="ECO:0007669"/>
    <property type="project" value="UniProtKB-KW"/>
</dbReference>
<dbReference type="GO" id="GO:0005737">
    <property type="term" value="C:cytoplasm"/>
    <property type="evidence" value="ECO:0007669"/>
    <property type="project" value="TreeGrafter"/>
</dbReference>
<feature type="domain" description="HD" evidence="8">
    <location>
        <begin position="33"/>
        <end position="131"/>
    </location>
</feature>
<keyword evidence="6" id="KW-0479">Metal-binding</keyword>
<sequence length="195" mass="22665">MKDRDLEFLYEVGSLRNIPRAWIQHLATECASTLEHTLRVVFLALLIARKEGVKNEEKLIKMALIHDLAEARTADLAYVHKVYTKSDDARAARDQFAGTIFADLEDMLKEYEKRDSKEAKVVKDADNLDIDLELRELMELGNEVAKKKQPLRKFVRDKKLYTKTAKKIWDEIQTSNPSSWHLKTNKWLRVPKAGR</sequence>
<dbReference type="PROSITE" id="PS51831">
    <property type="entry name" value="HD"/>
    <property type="match status" value="1"/>
</dbReference>
<dbReference type="InterPro" id="IPR003607">
    <property type="entry name" value="HD/PDEase_dom"/>
</dbReference>
<evidence type="ECO:0000256" key="2">
    <source>
        <dbReference type="ARBA" id="ARBA00001936"/>
    </source>
</evidence>
<evidence type="ECO:0000313" key="9">
    <source>
        <dbReference type="EMBL" id="OGG67635.1"/>
    </source>
</evidence>
<dbReference type="STRING" id="1798500.A3C21_00870"/>
<dbReference type="Pfam" id="PF13023">
    <property type="entry name" value="HD_3"/>
    <property type="match status" value="1"/>
</dbReference>
<evidence type="ECO:0000256" key="6">
    <source>
        <dbReference type="ARBA" id="ARBA00022723"/>
    </source>
</evidence>
<dbReference type="InterPro" id="IPR039356">
    <property type="entry name" value="YfbR/HDDC2"/>
</dbReference>
<evidence type="ECO:0000259" key="8">
    <source>
        <dbReference type="PROSITE" id="PS51831"/>
    </source>
</evidence>
<comment type="subunit">
    <text evidence="4">Homodimer.</text>
</comment>
<comment type="cofactor">
    <cofactor evidence="3">
        <name>Co(2+)</name>
        <dbReference type="ChEBI" id="CHEBI:48828"/>
    </cofactor>
</comment>
<gene>
    <name evidence="9" type="ORF">A3C21_00870</name>
</gene>
<evidence type="ECO:0000256" key="5">
    <source>
        <dbReference type="ARBA" id="ARBA00012964"/>
    </source>
</evidence>
<dbReference type="AlphaFoldDB" id="A0A1F6E1Q4"/>
<evidence type="ECO:0000256" key="3">
    <source>
        <dbReference type="ARBA" id="ARBA00001941"/>
    </source>
</evidence>
<evidence type="ECO:0000313" key="10">
    <source>
        <dbReference type="Proteomes" id="UP000178572"/>
    </source>
</evidence>
<protein>
    <recommendedName>
        <fullName evidence="5">5'-deoxynucleotidase</fullName>
        <ecNumber evidence="5">3.1.3.89</ecNumber>
    </recommendedName>
</protein>
<dbReference type="Gene3D" id="1.10.3210.10">
    <property type="entry name" value="Hypothetical protein af1432"/>
    <property type="match status" value="1"/>
</dbReference>
<evidence type="ECO:0000256" key="1">
    <source>
        <dbReference type="ARBA" id="ARBA00001638"/>
    </source>
</evidence>
<dbReference type="EMBL" id="MFLN01000002">
    <property type="protein sequence ID" value="OGG67635.1"/>
    <property type="molecule type" value="Genomic_DNA"/>
</dbReference>
<evidence type="ECO:0000256" key="7">
    <source>
        <dbReference type="ARBA" id="ARBA00022801"/>
    </source>
</evidence>
<comment type="catalytic activity">
    <reaction evidence="1">
        <text>a 2'-deoxyribonucleoside 5'-phosphate + H2O = a 2'-deoxyribonucleoside + phosphate</text>
        <dbReference type="Rhea" id="RHEA:36167"/>
        <dbReference type="ChEBI" id="CHEBI:15377"/>
        <dbReference type="ChEBI" id="CHEBI:18274"/>
        <dbReference type="ChEBI" id="CHEBI:43474"/>
        <dbReference type="ChEBI" id="CHEBI:65317"/>
        <dbReference type="EC" id="3.1.3.89"/>
    </reaction>
</comment>
<name>A0A1F6E1Q4_9BACT</name>
<evidence type="ECO:0000256" key="4">
    <source>
        <dbReference type="ARBA" id="ARBA00011738"/>
    </source>
</evidence>
<proteinExistence type="predicted"/>
<dbReference type="PANTHER" id="PTHR11845">
    <property type="entry name" value="5'-DEOXYNUCLEOTIDASE HDDC2"/>
    <property type="match status" value="1"/>
</dbReference>
<keyword evidence="7" id="KW-0378">Hydrolase</keyword>
<dbReference type="PANTHER" id="PTHR11845:SF13">
    <property type="entry name" value="5'-DEOXYNUCLEOTIDASE HDDC2"/>
    <property type="match status" value="1"/>
</dbReference>
<dbReference type="SMART" id="SM00471">
    <property type="entry name" value="HDc"/>
    <property type="match status" value="1"/>
</dbReference>
<reference evidence="9 10" key="1">
    <citation type="journal article" date="2016" name="Nat. Commun.">
        <title>Thousands of microbial genomes shed light on interconnected biogeochemical processes in an aquifer system.</title>
        <authorList>
            <person name="Anantharaman K."/>
            <person name="Brown C.T."/>
            <person name="Hug L.A."/>
            <person name="Sharon I."/>
            <person name="Castelle C.J."/>
            <person name="Probst A.J."/>
            <person name="Thomas B.C."/>
            <person name="Singh A."/>
            <person name="Wilkins M.J."/>
            <person name="Karaoz U."/>
            <person name="Brodie E.L."/>
            <person name="Williams K.H."/>
            <person name="Hubbard S.S."/>
            <person name="Banfield J.F."/>
        </authorList>
    </citation>
    <scope>NUCLEOTIDE SEQUENCE [LARGE SCALE GENOMIC DNA]</scope>
</reference>
<comment type="cofactor">
    <cofactor evidence="2">
        <name>Mn(2+)</name>
        <dbReference type="ChEBI" id="CHEBI:29035"/>
    </cofactor>
</comment>
<dbReference type="Proteomes" id="UP000178572">
    <property type="component" value="Unassembled WGS sequence"/>
</dbReference>
<dbReference type="EC" id="3.1.3.89" evidence="5"/>
<dbReference type="InterPro" id="IPR006674">
    <property type="entry name" value="HD_domain"/>
</dbReference>
<dbReference type="SUPFAM" id="SSF109604">
    <property type="entry name" value="HD-domain/PDEase-like"/>
    <property type="match status" value="1"/>
</dbReference>
<accession>A0A1F6E1Q4</accession>
<dbReference type="CDD" id="cd00077">
    <property type="entry name" value="HDc"/>
    <property type="match status" value="1"/>
</dbReference>